<dbReference type="EMBL" id="NHMP01000002">
    <property type="protein sequence ID" value="OXE50158.1"/>
    <property type="molecule type" value="Genomic_DNA"/>
</dbReference>
<dbReference type="PANTHER" id="PTHR36838">
    <property type="entry name" value="AUXIN EFFLUX CARRIER FAMILY PROTEIN"/>
    <property type="match status" value="1"/>
</dbReference>
<feature type="transmembrane region" description="Helical" evidence="8">
    <location>
        <begin position="72"/>
        <end position="93"/>
    </location>
</feature>
<evidence type="ECO:0000256" key="6">
    <source>
        <dbReference type="ARBA" id="ARBA00022989"/>
    </source>
</evidence>
<feature type="transmembrane region" description="Helical" evidence="8">
    <location>
        <begin position="105"/>
        <end position="129"/>
    </location>
</feature>
<dbReference type="GO" id="GO:0005886">
    <property type="term" value="C:plasma membrane"/>
    <property type="evidence" value="ECO:0007669"/>
    <property type="project" value="UniProtKB-SubCell"/>
</dbReference>
<dbReference type="GO" id="GO:0055085">
    <property type="term" value="P:transmembrane transport"/>
    <property type="evidence" value="ECO:0007669"/>
    <property type="project" value="InterPro"/>
</dbReference>
<feature type="transmembrane region" description="Helical" evidence="8">
    <location>
        <begin position="295"/>
        <end position="321"/>
    </location>
</feature>
<keyword evidence="10" id="KW-1185">Reference proteome</keyword>
<dbReference type="RefSeq" id="WP_066594694.1">
    <property type="nucleotide sequence ID" value="NZ_CAJTBZ010000016.1"/>
</dbReference>
<feature type="transmembrane region" description="Helical" evidence="8">
    <location>
        <begin position="266"/>
        <end position="283"/>
    </location>
</feature>
<feature type="transmembrane region" description="Helical" evidence="8">
    <location>
        <begin position="135"/>
        <end position="158"/>
    </location>
</feature>
<organism evidence="9 10">
    <name type="scientific">Turicimonas muris</name>
    <dbReference type="NCBI Taxonomy" id="1796652"/>
    <lineage>
        <taxon>Bacteria</taxon>
        <taxon>Pseudomonadati</taxon>
        <taxon>Pseudomonadota</taxon>
        <taxon>Betaproteobacteria</taxon>
        <taxon>Burkholderiales</taxon>
        <taxon>Sutterellaceae</taxon>
        <taxon>Turicimonas</taxon>
    </lineage>
</organism>
<feature type="transmembrane region" description="Helical" evidence="8">
    <location>
        <begin position="208"/>
        <end position="226"/>
    </location>
</feature>
<evidence type="ECO:0000256" key="7">
    <source>
        <dbReference type="ARBA" id="ARBA00023136"/>
    </source>
</evidence>
<comment type="similarity">
    <text evidence="2">Belongs to the auxin efflux carrier (TC 2.A.69) family.</text>
</comment>
<gene>
    <name evidence="9" type="ORF">ADH67_03910</name>
</gene>
<feature type="transmembrane region" description="Helical" evidence="8">
    <location>
        <begin position="16"/>
        <end position="35"/>
    </location>
</feature>
<evidence type="ECO:0000256" key="2">
    <source>
        <dbReference type="ARBA" id="ARBA00010145"/>
    </source>
</evidence>
<dbReference type="AlphaFoldDB" id="A0A227KRJ5"/>
<evidence type="ECO:0000313" key="10">
    <source>
        <dbReference type="Proteomes" id="UP000214610"/>
    </source>
</evidence>
<keyword evidence="7 8" id="KW-0472">Membrane</keyword>
<feature type="transmembrane region" description="Helical" evidence="8">
    <location>
        <begin position="179"/>
        <end position="202"/>
    </location>
</feature>
<accession>A0A227KRJ5</accession>
<comment type="caution">
    <text evidence="9">The sequence shown here is derived from an EMBL/GenBank/DDBJ whole genome shotgun (WGS) entry which is preliminary data.</text>
</comment>
<comment type="subcellular location">
    <subcellularLocation>
        <location evidence="1">Cell membrane</location>
        <topology evidence="1">Multi-pass membrane protein</topology>
    </subcellularLocation>
</comment>
<dbReference type="GeneID" id="78362437"/>
<name>A0A227KRJ5_9BURK</name>
<keyword evidence="4" id="KW-1003">Cell membrane</keyword>
<proteinExistence type="inferred from homology"/>
<keyword evidence="6 8" id="KW-1133">Transmembrane helix</keyword>
<feature type="transmembrane region" description="Helical" evidence="8">
    <location>
        <begin position="238"/>
        <end position="260"/>
    </location>
</feature>
<dbReference type="InterPro" id="IPR004776">
    <property type="entry name" value="Mem_transp_PIN-like"/>
</dbReference>
<evidence type="ECO:0000313" key="9">
    <source>
        <dbReference type="EMBL" id="OXE50158.1"/>
    </source>
</evidence>
<dbReference type="Pfam" id="PF03547">
    <property type="entry name" value="Mem_trans"/>
    <property type="match status" value="1"/>
</dbReference>
<feature type="transmembrane region" description="Helical" evidence="8">
    <location>
        <begin position="42"/>
        <end position="60"/>
    </location>
</feature>
<dbReference type="Gene3D" id="1.20.1530.20">
    <property type="match status" value="1"/>
</dbReference>
<evidence type="ECO:0000256" key="4">
    <source>
        <dbReference type="ARBA" id="ARBA00022475"/>
    </source>
</evidence>
<sequence length="324" mass="35177">MELELLSQFLFQFERSSPLFLLIFLGFALAKWFGFSKAAGNILARFAFNIALPAMLFRLLSDLFTKENHADLRLLLAYFGACIILFFIGRLVAKRVLSMPPVDSAIFGTGCVFSNNGLLGLPLAIAMLGEIVTPSISAVLSMNAMILWTLVSIAVEFAQQTGHLTVKSFLKTLLTVFKNPLIISIFSGVLWSCTGIKIPYVIDEPLRLIGNSATAISLIVVGMGLAEYGLGSGIRKSFVLSGIKLFVHPALIFCLAWLIGLGPVETTAVVFLGCLPIGVNVYLMCKQFHAAADIIANAMIITTVMCSFTIPLAVTVLRHFFPMA</sequence>
<evidence type="ECO:0000256" key="1">
    <source>
        <dbReference type="ARBA" id="ARBA00004651"/>
    </source>
</evidence>
<evidence type="ECO:0000256" key="5">
    <source>
        <dbReference type="ARBA" id="ARBA00022692"/>
    </source>
</evidence>
<evidence type="ECO:0000256" key="8">
    <source>
        <dbReference type="SAM" id="Phobius"/>
    </source>
</evidence>
<evidence type="ECO:0008006" key="11">
    <source>
        <dbReference type="Google" id="ProtNLM"/>
    </source>
</evidence>
<keyword evidence="5 8" id="KW-0812">Transmembrane</keyword>
<keyword evidence="3" id="KW-0813">Transport</keyword>
<dbReference type="InterPro" id="IPR038770">
    <property type="entry name" value="Na+/solute_symporter_sf"/>
</dbReference>
<dbReference type="PANTHER" id="PTHR36838:SF3">
    <property type="entry name" value="TRANSPORTER AUXIN EFFLUX CARRIER EC FAMILY"/>
    <property type="match status" value="1"/>
</dbReference>
<dbReference type="Proteomes" id="UP000214610">
    <property type="component" value="Unassembled WGS sequence"/>
</dbReference>
<reference evidence="10" key="1">
    <citation type="submission" date="2017-05" db="EMBL/GenBank/DDBJ databases">
        <title>Improved OligoMM genomes.</title>
        <authorList>
            <person name="Garzetti D."/>
        </authorList>
    </citation>
    <scope>NUCLEOTIDE SEQUENCE [LARGE SCALE GENOMIC DNA]</scope>
    <source>
        <strain evidence="10">YL45</strain>
    </source>
</reference>
<evidence type="ECO:0000256" key="3">
    <source>
        <dbReference type="ARBA" id="ARBA00022448"/>
    </source>
</evidence>
<protein>
    <recommendedName>
        <fullName evidence="11">AEC family transporter</fullName>
    </recommendedName>
</protein>